<dbReference type="GO" id="GO:0005829">
    <property type="term" value="C:cytosol"/>
    <property type="evidence" value="ECO:0007669"/>
    <property type="project" value="TreeGrafter"/>
</dbReference>
<dbReference type="InterPro" id="IPR013096">
    <property type="entry name" value="Cupin_2"/>
</dbReference>
<proteinExistence type="predicted"/>
<evidence type="ECO:0000313" key="5">
    <source>
        <dbReference type="Proteomes" id="UP000011157"/>
    </source>
</evidence>
<dbReference type="InterPro" id="IPR001387">
    <property type="entry name" value="Cro/C1-type_HTH"/>
</dbReference>
<dbReference type="PROSITE" id="PS50943">
    <property type="entry name" value="HTH_CROC1"/>
    <property type="match status" value="1"/>
</dbReference>
<gene>
    <name evidence="4" type="ordered locus">MULP_00997</name>
</gene>
<dbReference type="InterPro" id="IPR010982">
    <property type="entry name" value="Lambda_DNA-bd_dom_sf"/>
</dbReference>
<evidence type="ECO:0000256" key="1">
    <source>
        <dbReference type="ARBA" id="ARBA00023125"/>
    </source>
</evidence>
<reference evidence="4 5" key="1">
    <citation type="journal article" date="2013" name="J. Bacteriol.">
        <title>Complete Genome Sequence of the Frog Pathogen Mycobacterium ulcerans Ecovar Liflandii.</title>
        <authorList>
            <person name="Tobias N.J."/>
            <person name="Doig K.D."/>
            <person name="Medema M.H."/>
            <person name="Chen H."/>
            <person name="Haring V."/>
            <person name="Moore R."/>
            <person name="Seemann T."/>
            <person name="Stinear T.P."/>
        </authorList>
    </citation>
    <scope>NUCLEOTIDE SEQUENCE [LARGE SCALE GENOMIC DNA]</scope>
    <source>
        <strain evidence="4 5">128FXT</strain>
    </source>
</reference>
<evidence type="ECO:0000313" key="4">
    <source>
        <dbReference type="EMBL" id="AGC61026.1"/>
    </source>
</evidence>
<dbReference type="CDD" id="cd00093">
    <property type="entry name" value="HTH_XRE"/>
    <property type="match status" value="1"/>
</dbReference>
<dbReference type="PANTHER" id="PTHR46797">
    <property type="entry name" value="HTH-TYPE TRANSCRIPTIONAL REGULATOR"/>
    <property type="match status" value="1"/>
</dbReference>
<evidence type="ECO:0000256" key="2">
    <source>
        <dbReference type="SAM" id="MobiDB-lite"/>
    </source>
</evidence>
<dbReference type="Gene3D" id="1.10.260.40">
    <property type="entry name" value="lambda repressor-like DNA-binding domains"/>
    <property type="match status" value="1"/>
</dbReference>
<feature type="domain" description="HTH cro/C1-type" evidence="3">
    <location>
        <begin position="5"/>
        <end position="59"/>
    </location>
</feature>
<dbReference type="SUPFAM" id="SSF51182">
    <property type="entry name" value="RmlC-like cupins"/>
    <property type="match status" value="1"/>
</dbReference>
<keyword evidence="1" id="KW-0238">DNA-binding</keyword>
<dbReference type="Pfam" id="PF01381">
    <property type="entry name" value="HTH_3"/>
    <property type="match status" value="1"/>
</dbReference>
<dbReference type="GO" id="GO:0003700">
    <property type="term" value="F:DNA-binding transcription factor activity"/>
    <property type="evidence" value="ECO:0007669"/>
    <property type="project" value="TreeGrafter"/>
</dbReference>
<dbReference type="HOGENOM" id="CLU_085376_3_2_11"/>
<feature type="region of interest" description="Disordered" evidence="2">
    <location>
        <begin position="174"/>
        <end position="196"/>
    </location>
</feature>
<dbReference type="InterPro" id="IPR014710">
    <property type="entry name" value="RmlC-like_jellyroll"/>
</dbReference>
<dbReference type="SUPFAM" id="SSF47413">
    <property type="entry name" value="lambda repressor-like DNA-binding domains"/>
    <property type="match status" value="1"/>
</dbReference>
<protein>
    <submittedName>
        <fullName evidence="4">Transcriptional regulator</fullName>
    </submittedName>
</protein>
<evidence type="ECO:0000259" key="3">
    <source>
        <dbReference type="PROSITE" id="PS50943"/>
    </source>
</evidence>
<dbReference type="InterPro" id="IPR011051">
    <property type="entry name" value="RmlC_Cupin_sf"/>
</dbReference>
<accession>L7UZW9</accession>
<keyword evidence="5" id="KW-1185">Reference proteome</keyword>
<dbReference type="RefSeq" id="WP_015354576.1">
    <property type="nucleotide sequence ID" value="NC_020133.1"/>
</dbReference>
<feature type="compositionally biased region" description="Polar residues" evidence="2">
    <location>
        <begin position="178"/>
        <end position="187"/>
    </location>
</feature>
<name>L7UZW9_MYCL1</name>
<dbReference type="Pfam" id="PF07883">
    <property type="entry name" value="Cupin_2"/>
    <property type="match status" value="1"/>
</dbReference>
<dbReference type="PANTHER" id="PTHR46797:SF1">
    <property type="entry name" value="METHYLPHOSPHONATE SYNTHASE"/>
    <property type="match status" value="1"/>
</dbReference>
<dbReference type="CDD" id="cd02209">
    <property type="entry name" value="cupin_XRE_C"/>
    <property type="match status" value="1"/>
</dbReference>
<dbReference type="GO" id="GO:0003677">
    <property type="term" value="F:DNA binding"/>
    <property type="evidence" value="ECO:0007669"/>
    <property type="project" value="UniProtKB-KW"/>
</dbReference>
<dbReference type="PATRIC" id="fig|459424.11.peg.1021"/>
<dbReference type="Proteomes" id="UP000011157">
    <property type="component" value="Chromosome"/>
</dbReference>
<dbReference type="Gene3D" id="2.60.120.10">
    <property type="entry name" value="Jelly Rolls"/>
    <property type="match status" value="1"/>
</dbReference>
<dbReference type="KEGG" id="mli:MULP_00997"/>
<organism evidence="4 5">
    <name type="scientific">Mycobacterium liflandii (strain 128FXT)</name>
    <dbReference type="NCBI Taxonomy" id="459424"/>
    <lineage>
        <taxon>Bacteria</taxon>
        <taxon>Bacillati</taxon>
        <taxon>Actinomycetota</taxon>
        <taxon>Actinomycetes</taxon>
        <taxon>Mycobacteriales</taxon>
        <taxon>Mycobacteriaceae</taxon>
        <taxon>Mycobacterium</taxon>
        <taxon>Mycobacterium ulcerans group</taxon>
    </lineage>
</organism>
<dbReference type="EMBL" id="CP003899">
    <property type="protein sequence ID" value="AGC61026.1"/>
    <property type="molecule type" value="Genomic_DNA"/>
</dbReference>
<sequence>MAGVLRTVRQQRGMTLDELATGTGLTKSYLSKVERGHSVPSIAAALKISRALDVDVAQLFSEDPEVTTLSVERVADRGGERQHAIAANMLGKTMAPFVVHPGRQFTSHPHPTHPGQEFVFVHSGTVELNHDAHIILLETGDCAYFDASAPHKLRQVGDQPAAVIVVAHHTPALRRGSTRNGSATTALRTKRIDPTS</sequence>
<dbReference type="SMART" id="SM00530">
    <property type="entry name" value="HTH_XRE"/>
    <property type="match status" value="1"/>
</dbReference>
<dbReference type="AlphaFoldDB" id="L7UZW9"/>
<dbReference type="InterPro" id="IPR050807">
    <property type="entry name" value="TransReg_Diox_bact_type"/>
</dbReference>